<evidence type="ECO:0000256" key="13">
    <source>
        <dbReference type="ARBA" id="ARBA00068282"/>
    </source>
</evidence>
<keyword evidence="5 16" id="KW-0547">Nucleotide-binding</keyword>
<feature type="region of interest" description="Disordered" evidence="17">
    <location>
        <begin position="31"/>
        <end position="57"/>
    </location>
</feature>
<dbReference type="FunFam" id="3.40.50.300:FF:000079">
    <property type="entry name" value="probable ATP-dependent RNA helicase DDX17"/>
    <property type="match status" value="1"/>
</dbReference>
<dbReference type="EMBL" id="OX597814">
    <property type="protein sequence ID" value="CAI9716541.1"/>
    <property type="molecule type" value="Genomic_DNA"/>
</dbReference>
<proteinExistence type="inferred from homology"/>
<dbReference type="GO" id="GO:0005524">
    <property type="term" value="F:ATP binding"/>
    <property type="evidence" value="ECO:0007669"/>
    <property type="project" value="UniProtKB-KW"/>
</dbReference>
<evidence type="ECO:0000256" key="11">
    <source>
        <dbReference type="ARBA" id="ARBA00047984"/>
    </source>
</evidence>
<keyword evidence="9" id="KW-0175">Coiled coil</keyword>
<feature type="domain" description="Helicase ATP-binding" evidence="18">
    <location>
        <begin position="314"/>
        <end position="489"/>
    </location>
</feature>
<evidence type="ECO:0000256" key="10">
    <source>
        <dbReference type="ARBA" id="ARBA00023242"/>
    </source>
</evidence>
<dbReference type="EC" id="3.6.4.13" evidence="3"/>
<comment type="catalytic activity">
    <reaction evidence="11">
        <text>ATP + H2O = ADP + phosphate + H(+)</text>
        <dbReference type="Rhea" id="RHEA:13065"/>
        <dbReference type="ChEBI" id="CHEBI:15377"/>
        <dbReference type="ChEBI" id="CHEBI:15378"/>
        <dbReference type="ChEBI" id="CHEBI:30616"/>
        <dbReference type="ChEBI" id="CHEBI:43474"/>
        <dbReference type="ChEBI" id="CHEBI:456216"/>
        <dbReference type="EC" id="3.6.4.13"/>
    </reaction>
</comment>
<evidence type="ECO:0000256" key="6">
    <source>
        <dbReference type="ARBA" id="ARBA00022801"/>
    </source>
</evidence>
<evidence type="ECO:0000256" key="17">
    <source>
        <dbReference type="SAM" id="MobiDB-lite"/>
    </source>
</evidence>
<organism evidence="21 22">
    <name type="scientific">Octopus vulgaris</name>
    <name type="common">Common octopus</name>
    <dbReference type="NCBI Taxonomy" id="6645"/>
    <lineage>
        <taxon>Eukaryota</taxon>
        <taxon>Metazoa</taxon>
        <taxon>Spiralia</taxon>
        <taxon>Lophotrochozoa</taxon>
        <taxon>Mollusca</taxon>
        <taxon>Cephalopoda</taxon>
        <taxon>Coleoidea</taxon>
        <taxon>Octopodiformes</taxon>
        <taxon>Octopoda</taxon>
        <taxon>Incirrata</taxon>
        <taxon>Octopodidae</taxon>
        <taxon>Octopus</taxon>
    </lineage>
</organism>
<evidence type="ECO:0000256" key="3">
    <source>
        <dbReference type="ARBA" id="ARBA00012552"/>
    </source>
</evidence>
<evidence type="ECO:0000313" key="21">
    <source>
        <dbReference type="EMBL" id="CAI9716541.1"/>
    </source>
</evidence>
<keyword evidence="22" id="KW-1185">Reference proteome</keyword>
<dbReference type="InterPro" id="IPR001650">
    <property type="entry name" value="Helicase_C-like"/>
</dbReference>
<dbReference type="CDD" id="cd18787">
    <property type="entry name" value="SF2_C_DEAD"/>
    <property type="match status" value="1"/>
</dbReference>
<evidence type="ECO:0000259" key="20">
    <source>
        <dbReference type="PROSITE" id="PS51195"/>
    </source>
</evidence>
<evidence type="ECO:0000256" key="16">
    <source>
        <dbReference type="RuleBase" id="RU000492"/>
    </source>
</evidence>
<evidence type="ECO:0000256" key="2">
    <source>
        <dbReference type="ARBA" id="ARBA00004496"/>
    </source>
</evidence>
<keyword evidence="4" id="KW-0963">Cytoplasm</keyword>
<dbReference type="GO" id="GO:0005634">
    <property type="term" value="C:nucleus"/>
    <property type="evidence" value="ECO:0007669"/>
    <property type="project" value="UniProtKB-SubCell"/>
</dbReference>
<comment type="similarity">
    <text evidence="12">Belongs to the DEAD box helicase family. DDX42 subfamily.</text>
</comment>
<evidence type="ECO:0000256" key="1">
    <source>
        <dbReference type="ARBA" id="ARBA00004123"/>
    </source>
</evidence>
<dbReference type="PROSITE" id="PS51195">
    <property type="entry name" value="Q_MOTIF"/>
    <property type="match status" value="1"/>
</dbReference>
<dbReference type="CDD" id="cd17952">
    <property type="entry name" value="DEADc_DDX42"/>
    <property type="match status" value="1"/>
</dbReference>
<dbReference type="GO" id="GO:0016787">
    <property type="term" value="F:hydrolase activity"/>
    <property type="evidence" value="ECO:0007669"/>
    <property type="project" value="UniProtKB-KW"/>
</dbReference>
<dbReference type="AlphaFoldDB" id="A0AA36EW77"/>
<reference evidence="21" key="1">
    <citation type="submission" date="2023-08" db="EMBL/GenBank/DDBJ databases">
        <authorList>
            <person name="Alioto T."/>
            <person name="Alioto T."/>
            <person name="Gomez Garrido J."/>
        </authorList>
    </citation>
    <scope>NUCLEOTIDE SEQUENCE</scope>
</reference>
<dbReference type="InterPro" id="IPR027417">
    <property type="entry name" value="P-loop_NTPase"/>
</dbReference>
<dbReference type="PROSITE" id="PS51192">
    <property type="entry name" value="HELICASE_ATP_BIND_1"/>
    <property type="match status" value="1"/>
</dbReference>
<dbReference type="SUPFAM" id="SSF52540">
    <property type="entry name" value="P-loop containing nucleoside triphosphate hydrolases"/>
    <property type="match status" value="2"/>
</dbReference>
<dbReference type="SMART" id="SM00490">
    <property type="entry name" value="HELICc"/>
    <property type="match status" value="1"/>
</dbReference>
<evidence type="ECO:0000256" key="7">
    <source>
        <dbReference type="ARBA" id="ARBA00022806"/>
    </source>
</evidence>
<dbReference type="PANTHER" id="PTHR47958">
    <property type="entry name" value="ATP-DEPENDENT RNA HELICASE DBP3"/>
    <property type="match status" value="1"/>
</dbReference>
<sequence>MYRCVTRDCKLVKEQHLKVMDRRRYLNFSKADGKSEGSNSLKFNKGGDGRPRGFGFQGFAINKKPAEPQNVKPPGTETLGFTPGSTLFPGRSYGFHTNIGKKRVKSEEEYFDDDDDENLDLEYQPAPGSPGVDKEEGDDNSDSDDPLDAFMANIEKEVKDQDNKMKKETPKTDKGVREDIEQEDDQESYFRYMEENPTAGLLKDDEEIEVEYDAEGNAIIPEKMKSIDPLPPVDHTEITYMDFEKNFYEEHEEIIKLSDEQLDELQQKLGIKVTGLCPPRPVSSFAHFGFDEGLMNIIRKSEYTQPTPIQAQGVPVALSGRDIIGIAKTGSGKTAAFIWPMLIHLMDQNELEEGDGPIGLILAPTRELSQQIYHEAKKFGKVYNIRVVCAYGGGSLWEQSKACQEGAEVIVATPGRLIDLVKKKATNLRRVTYLVFDEADRMFDMGFESQVRSIANHVRPDRQTLLFSATFRKKVERLARDILTDPIRVIQGELGEANQDVTQLVDVLPTAPIKWRWLLKRLVEFTSLGSILIFVTRKSNAEELVSNLKSKDFEVGLLHGDMEQAERNKVITMFKKKEVLILVATDVASRGLDIPSIKTVVNYDVARDIDTHTHRIGRTGRAGEKGYAYTLVNEKDKDFAGHLVRNLESSNQHVPQSLLDLAMQNSWFRKSRFKQGKGKKVNTMGKVFGYRERPGLGAENSSSVQESSFSGFRPATSTASLALSSRPQSDRLAAIKSAFAAQFKSNFVAASEENNTQLMHQPKISENTELQPDSKRRKKSRWD</sequence>
<evidence type="ECO:0000259" key="19">
    <source>
        <dbReference type="PROSITE" id="PS51194"/>
    </source>
</evidence>
<evidence type="ECO:0000313" key="22">
    <source>
        <dbReference type="Proteomes" id="UP001162480"/>
    </source>
</evidence>
<dbReference type="Pfam" id="PF00270">
    <property type="entry name" value="DEAD"/>
    <property type="match status" value="1"/>
</dbReference>
<feature type="domain" description="Helicase C-terminal" evidence="19">
    <location>
        <begin position="518"/>
        <end position="662"/>
    </location>
</feature>
<dbReference type="InterPro" id="IPR011545">
    <property type="entry name" value="DEAD/DEAH_box_helicase_dom"/>
</dbReference>
<feature type="region of interest" description="Disordered" evidence="17">
    <location>
        <begin position="753"/>
        <end position="783"/>
    </location>
</feature>
<evidence type="ECO:0000256" key="14">
    <source>
        <dbReference type="ARBA" id="ARBA00075438"/>
    </source>
</evidence>
<dbReference type="InterPro" id="IPR000629">
    <property type="entry name" value="RNA-helicase_DEAD-box_CS"/>
</dbReference>
<evidence type="ECO:0000256" key="4">
    <source>
        <dbReference type="ARBA" id="ARBA00022490"/>
    </source>
</evidence>
<feature type="compositionally biased region" description="Basic and acidic residues" evidence="17">
    <location>
        <begin position="154"/>
        <end position="179"/>
    </location>
</feature>
<accession>A0AA36EW77</accession>
<feature type="compositionally biased region" description="Acidic residues" evidence="17">
    <location>
        <begin position="109"/>
        <end position="120"/>
    </location>
</feature>
<feature type="region of interest" description="Disordered" evidence="17">
    <location>
        <begin position="64"/>
        <end position="83"/>
    </location>
</feature>
<evidence type="ECO:0000256" key="8">
    <source>
        <dbReference type="ARBA" id="ARBA00022840"/>
    </source>
</evidence>
<dbReference type="FunFam" id="3.40.50.300:FF:000524">
    <property type="entry name" value="ATP-dependent RNA helicase DDX42"/>
    <property type="match status" value="1"/>
</dbReference>
<evidence type="ECO:0000259" key="18">
    <source>
        <dbReference type="PROSITE" id="PS51192"/>
    </source>
</evidence>
<gene>
    <name evidence="21" type="ORF">OCTVUL_1B019462</name>
</gene>
<dbReference type="Proteomes" id="UP001162480">
    <property type="component" value="Chromosome 1"/>
</dbReference>
<feature type="region of interest" description="Disordered" evidence="17">
    <location>
        <begin position="106"/>
        <end position="183"/>
    </location>
</feature>
<feature type="region of interest" description="Disordered" evidence="17">
    <location>
        <begin position="692"/>
        <end position="712"/>
    </location>
</feature>
<dbReference type="Pfam" id="PF00271">
    <property type="entry name" value="Helicase_C"/>
    <property type="match status" value="1"/>
</dbReference>
<feature type="short sequence motif" description="Q motif" evidence="15">
    <location>
        <begin position="283"/>
        <end position="311"/>
    </location>
</feature>
<evidence type="ECO:0000256" key="15">
    <source>
        <dbReference type="PROSITE-ProRule" id="PRU00552"/>
    </source>
</evidence>
<keyword evidence="10" id="KW-0539">Nucleus</keyword>
<feature type="domain" description="DEAD-box RNA helicase Q" evidence="20">
    <location>
        <begin position="283"/>
        <end position="311"/>
    </location>
</feature>
<dbReference type="GO" id="GO:0003724">
    <property type="term" value="F:RNA helicase activity"/>
    <property type="evidence" value="ECO:0007669"/>
    <property type="project" value="UniProtKB-EC"/>
</dbReference>
<keyword evidence="7 16" id="KW-0347">Helicase</keyword>
<keyword evidence="8 16" id="KW-0067">ATP-binding</keyword>
<dbReference type="Gene3D" id="3.40.50.300">
    <property type="entry name" value="P-loop containing nucleotide triphosphate hydrolases"/>
    <property type="match status" value="2"/>
</dbReference>
<dbReference type="GO" id="GO:0003676">
    <property type="term" value="F:nucleic acid binding"/>
    <property type="evidence" value="ECO:0007669"/>
    <property type="project" value="InterPro"/>
</dbReference>
<dbReference type="GO" id="GO:0005737">
    <property type="term" value="C:cytoplasm"/>
    <property type="evidence" value="ECO:0007669"/>
    <property type="project" value="UniProtKB-SubCell"/>
</dbReference>
<dbReference type="InterPro" id="IPR014001">
    <property type="entry name" value="Helicase_ATP-bd"/>
</dbReference>
<comment type="subcellular location">
    <subcellularLocation>
        <location evidence="2">Cytoplasm</location>
    </subcellularLocation>
    <subcellularLocation>
        <location evidence="1">Nucleus</location>
    </subcellularLocation>
</comment>
<feature type="compositionally biased region" description="Acidic residues" evidence="17">
    <location>
        <begin position="135"/>
        <end position="147"/>
    </location>
</feature>
<feature type="compositionally biased region" description="Low complexity" evidence="17">
    <location>
        <begin position="701"/>
        <end position="712"/>
    </location>
</feature>
<evidence type="ECO:0000256" key="9">
    <source>
        <dbReference type="ARBA" id="ARBA00023054"/>
    </source>
</evidence>
<feature type="compositionally biased region" description="Polar residues" evidence="17">
    <location>
        <begin position="753"/>
        <end position="771"/>
    </location>
</feature>
<protein>
    <recommendedName>
        <fullName evidence="13">ATP-dependent RNA helicase DDX42</fullName>
        <ecNumber evidence="3">3.6.4.13</ecNumber>
    </recommendedName>
    <alternativeName>
        <fullName evidence="14">DEAD box protein 42</fullName>
    </alternativeName>
</protein>
<name>A0AA36EW77_OCTVU</name>
<evidence type="ECO:0000256" key="5">
    <source>
        <dbReference type="ARBA" id="ARBA00022741"/>
    </source>
</evidence>
<keyword evidence="6 16" id="KW-0378">Hydrolase</keyword>
<dbReference type="PROSITE" id="PS00039">
    <property type="entry name" value="DEAD_ATP_HELICASE"/>
    <property type="match status" value="1"/>
</dbReference>
<evidence type="ECO:0000256" key="12">
    <source>
        <dbReference type="ARBA" id="ARBA00061633"/>
    </source>
</evidence>
<dbReference type="PROSITE" id="PS51194">
    <property type="entry name" value="HELICASE_CTER"/>
    <property type="match status" value="1"/>
</dbReference>
<dbReference type="SMART" id="SM00487">
    <property type="entry name" value="DEXDc"/>
    <property type="match status" value="1"/>
</dbReference>
<dbReference type="InterPro" id="IPR014014">
    <property type="entry name" value="RNA_helicase_DEAD_Q_motif"/>
</dbReference>